<dbReference type="GO" id="GO:0016020">
    <property type="term" value="C:membrane"/>
    <property type="evidence" value="ECO:0007669"/>
    <property type="project" value="UniProtKB-SubCell"/>
</dbReference>
<accession>F4KCA4</accession>
<evidence type="ECO:0000313" key="11">
    <source>
        <dbReference type="EMBL" id="AED90440.1"/>
    </source>
</evidence>
<evidence type="ECO:0000256" key="5">
    <source>
        <dbReference type="ARBA" id="ARBA00022989"/>
    </source>
</evidence>
<keyword evidence="4" id="KW-0029">Amino-acid transport</keyword>
<keyword evidence="12" id="KW-1185">Reference proteome</keyword>
<evidence type="ECO:0000256" key="6">
    <source>
        <dbReference type="ARBA" id="ARBA00023136"/>
    </source>
</evidence>
<dbReference type="HOGENOM" id="CLU_009646_1_0_1"/>
<dbReference type="PANTHER" id="PTHR48017">
    <property type="entry name" value="OS05G0424000 PROTEIN-RELATED"/>
    <property type="match status" value="1"/>
</dbReference>
<feature type="transmembrane region" description="Helical" evidence="8">
    <location>
        <begin position="165"/>
        <end position="185"/>
    </location>
</feature>
<protein>
    <submittedName>
        <fullName evidence="11">Transmembrane amino acid transporter family protein</fullName>
    </submittedName>
</protein>
<evidence type="ECO:0000256" key="1">
    <source>
        <dbReference type="ARBA" id="ARBA00004370"/>
    </source>
</evidence>
<dbReference type="TAIR" id="AT5G02170"/>
<feature type="transmembrane region" description="Helical" evidence="8">
    <location>
        <begin position="411"/>
        <end position="431"/>
    </location>
</feature>
<reference evidence="11 12" key="1">
    <citation type="journal article" date="2000" name="Nature">
        <title>Sequence and analysis of chromosome 5 of the plant Arabidopsis thaliana.</title>
        <authorList>
            <consortium name="Kazusa DNA Research Institute"/>
            <consortium name="Cold Spring Harbor and Washington University in St Louis Sequencing Consortium"/>
            <consortium name="European Union Arabidopsis Genome Sequencing Consortium"/>
            <person name="Tabata S."/>
            <person name="Kaneko T."/>
            <person name="Nakamura Y."/>
            <person name="Kotani H."/>
            <person name="Kato T."/>
            <person name="Asamizu E."/>
            <person name="Miyajima N."/>
            <person name="Sasamoto S."/>
            <person name="Kimura T."/>
            <person name="Hosouchi T."/>
            <person name="Kawashima K."/>
            <person name="Kohara M."/>
            <person name="Matsumoto M."/>
            <person name="Matsuno A."/>
            <person name="Muraki A."/>
            <person name="Nakayama S."/>
            <person name="Nakazaki N."/>
            <person name="Naruo K."/>
            <person name="Okumura S."/>
            <person name="Shinpo S."/>
            <person name="Takeuchi C."/>
            <person name="Wada T."/>
            <person name="Watanabe A."/>
            <person name="Yamada M."/>
            <person name="Yasuda M."/>
            <person name="Sato S."/>
            <person name="de la Bastide M."/>
            <person name="Huang E."/>
            <person name="Spiegel L."/>
            <person name="Gnoj L."/>
            <person name="O'Shaughnessy A."/>
            <person name="Preston R."/>
            <person name="Habermann K."/>
            <person name="Murray J."/>
            <person name="Johnson D."/>
            <person name="Rohlfing T."/>
            <person name="Nelson J."/>
            <person name="Stoneking T."/>
            <person name="Pepin K."/>
            <person name="Spieth J."/>
            <person name="Sekhon M."/>
            <person name="Armstrong J."/>
            <person name="Becker M."/>
            <person name="Belter E."/>
            <person name="Cordum H."/>
            <person name="Cordes M."/>
            <person name="Courtney L."/>
            <person name="Courtney W."/>
            <person name="Dante M."/>
            <person name="Du H."/>
            <person name="Edwards J."/>
            <person name="Fryman J."/>
            <person name="Haakensen B."/>
            <person name="Lamar E."/>
            <person name="Latreille P."/>
            <person name="Leonard S."/>
            <person name="Meyer R."/>
            <person name="Mulvaney E."/>
            <person name="Ozersky P."/>
            <person name="Riley A."/>
            <person name="Strowmatt C."/>
            <person name="Wagner-McPherson C."/>
            <person name="Wollam A."/>
            <person name="Yoakum M."/>
            <person name="Bell M."/>
            <person name="Dedhia N."/>
            <person name="Parnell L."/>
            <person name="Shah R."/>
            <person name="Rodriguez M."/>
            <person name="See L.H."/>
            <person name="Vil D."/>
            <person name="Baker J."/>
            <person name="Kirchoff K."/>
            <person name="Toth K."/>
            <person name="King L."/>
            <person name="Bahret A."/>
            <person name="Miller B."/>
            <person name="Marra M."/>
            <person name="Martienssen R."/>
            <person name="McCombie W.R."/>
            <person name="Wilson R.K."/>
            <person name="Murphy G."/>
            <person name="Bancroft I."/>
            <person name="Volckaert G."/>
            <person name="Wambutt R."/>
            <person name="Dusterhoft A."/>
            <person name="Stiekema W."/>
            <person name="Pohl T."/>
            <person name="Entian K.D."/>
            <person name="Terryn N."/>
            <person name="Hartley N."/>
            <person name="Bent E."/>
            <person name="Johnson S."/>
            <person name="Langham S.A."/>
            <person name="McCullagh B."/>
            <person name="Robben J."/>
            <person name="Grymonprez B."/>
            <person name="Zimmermann W."/>
            <person name="Ramsperger U."/>
            <person name="Wedler H."/>
            <person name="Balke K."/>
            <person name="Wedler E."/>
            <person name="Peters S."/>
            <person name="van Staveren M."/>
            <person name="Dirkse W."/>
            <person name="Mooijman P."/>
            <person name="Lankhorst R.K."/>
            <person name="Weitzenegger T."/>
            <person name="Bothe G."/>
            <person name="Rose M."/>
            <person name="Hauf J."/>
            <person name="Berneiser S."/>
            <person name="Hempel S."/>
            <person name="Feldpausch M."/>
            <person name="Lamberth S."/>
            <person name="Villarroel R."/>
            <person name="Gielen J."/>
            <person name="Ardiles W."/>
            <person name="Bents O."/>
            <person name="Lemcke K."/>
            <person name="Kolesov G."/>
            <person name="Mayer K."/>
            <person name="Rudd S."/>
            <person name="Schoof H."/>
            <person name="Schueller C."/>
            <person name="Zaccaria P."/>
            <person name="Mewes H.W."/>
            <person name="Bevan M."/>
            <person name="Fransz P."/>
        </authorList>
    </citation>
    <scope>NUCLEOTIDE SEQUENCE [LARGE SCALE GENOMIC DNA]</scope>
    <source>
        <strain evidence="12">cv. Columbia</strain>
    </source>
</reference>
<evidence type="ECO:0000259" key="9">
    <source>
        <dbReference type="Pfam" id="PF01490"/>
    </source>
</evidence>
<evidence type="ECO:0000256" key="7">
    <source>
        <dbReference type="SAM" id="MobiDB-lite"/>
    </source>
</evidence>
<feature type="domain" description="Amino acid transporter transmembrane" evidence="9">
    <location>
        <begin position="226"/>
        <end position="468"/>
    </location>
</feature>
<evidence type="ECO:0000313" key="10">
    <source>
        <dbReference type="Araport" id="AT5G02170"/>
    </source>
</evidence>
<evidence type="ECO:0000313" key="12">
    <source>
        <dbReference type="Proteomes" id="UP000006548"/>
    </source>
</evidence>
<comment type="subcellular location">
    <subcellularLocation>
        <location evidence="1">Membrane</location>
    </subcellularLocation>
</comment>
<organism evidence="11 12">
    <name type="scientific">Arabidopsis thaliana</name>
    <name type="common">Mouse-ear cress</name>
    <dbReference type="NCBI Taxonomy" id="3702"/>
    <lineage>
        <taxon>Eukaryota</taxon>
        <taxon>Viridiplantae</taxon>
        <taxon>Streptophyta</taxon>
        <taxon>Embryophyta</taxon>
        <taxon>Tracheophyta</taxon>
        <taxon>Spermatophyta</taxon>
        <taxon>Magnoliopsida</taxon>
        <taxon>eudicotyledons</taxon>
        <taxon>Gunneridae</taxon>
        <taxon>Pentapetalae</taxon>
        <taxon>rosids</taxon>
        <taxon>malvids</taxon>
        <taxon>Brassicales</taxon>
        <taxon>Brassicaceae</taxon>
        <taxon>Camelineae</taxon>
        <taxon>Arabidopsis</taxon>
    </lineage>
</organism>
<dbReference type="EMBL" id="CP002688">
    <property type="protein sequence ID" value="AED90440.1"/>
    <property type="molecule type" value="Genomic_DNA"/>
</dbReference>
<dbReference type="Pfam" id="PF01490">
    <property type="entry name" value="Aa_trans"/>
    <property type="match status" value="2"/>
</dbReference>
<dbReference type="GeneID" id="831896"/>
<gene>
    <name evidence="10 11" type="ordered locus">At5g02170</name>
    <name evidence="11" type="ORF">T7H20.220</name>
    <name evidence="11" type="ORF">T7H20_220</name>
</gene>
<sequence>MKQNETFDQEREDLYHTFDEEDEESQTESSVPSTPLSRNRSEDVPVPWPRSYRQSMDLLTGVTPPTSTSFVSSFRQRRQSSVFGSFTSSPSKQQLLIDKDEIQSSVVSSIKSFLASHLQLSVPGDLLTPQENRSCTFSQSVLNGINVLCGVALLTMPYAVKEGGWLGLFILFSFGIITFYTGILLKRCLENSPGIHTYPDIGQAAFGTTGRILVSILLYVELYVNSTQVFAITTTLIVLPTVWLKDLSLLSYLSAGGVISSILLALCLFWAGSVDGVGFHISGQALDITNIPVAIGIYGFGFGSHSVFPNIYSSMKEPSKFPTVLLISFAFCTLFYIAVAVCGFTMFGDAIQSQFTLNMPPHFTSSKIAVWTAVVTPMTKYALTITPVMLSLEELIPSSSRKMRSKGVSMLFRTILVLSTLVVALTVPFFATVAALIGSFIAMLIALIFPCLCYISIMKGRLTNFQNKYVYSKE</sequence>
<keyword evidence="2" id="KW-0813">Transport</keyword>
<dbReference type="ExpressionAtlas" id="F4KCA4">
    <property type="expression patterns" value="baseline and differential"/>
</dbReference>
<name>F4KCA4_ARATH</name>
<dbReference type="GO" id="GO:0006865">
    <property type="term" value="P:amino acid transport"/>
    <property type="evidence" value="ECO:0007669"/>
    <property type="project" value="UniProtKB-KW"/>
</dbReference>
<evidence type="ECO:0000256" key="8">
    <source>
        <dbReference type="SAM" id="Phobius"/>
    </source>
</evidence>
<keyword evidence="13 14" id="KW-1267">Proteomics identification</keyword>
<keyword evidence="3 8" id="KW-0812">Transmembrane</keyword>
<feature type="transmembrane region" description="Helical" evidence="8">
    <location>
        <begin position="437"/>
        <end position="457"/>
    </location>
</feature>
<evidence type="ECO:0000256" key="2">
    <source>
        <dbReference type="ARBA" id="ARBA00022448"/>
    </source>
</evidence>
<evidence type="ECO:0007829" key="13">
    <source>
        <dbReference type="PeptideAtlas" id="F4KCA4"/>
    </source>
</evidence>
<evidence type="ECO:0007829" key="14">
    <source>
        <dbReference type="ProteomicsDB" id="F4KCA4"/>
    </source>
</evidence>
<feature type="compositionally biased region" description="Basic and acidic residues" evidence="7">
    <location>
        <begin position="8"/>
        <end position="18"/>
    </location>
</feature>
<dbReference type="InterPro" id="IPR013057">
    <property type="entry name" value="AA_transpt_TM"/>
</dbReference>
<feature type="transmembrane region" description="Helical" evidence="8">
    <location>
        <begin position="368"/>
        <end position="390"/>
    </location>
</feature>
<dbReference type="AlphaFoldDB" id="F4KCA4"/>
<dbReference type="ProteomicsDB" id="202071"/>
<keyword evidence="5 8" id="KW-1133">Transmembrane helix</keyword>
<feature type="transmembrane region" description="Helical" evidence="8">
    <location>
        <begin position="291"/>
        <end position="312"/>
    </location>
</feature>
<feature type="region of interest" description="Disordered" evidence="7">
    <location>
        <begin position="1"/>
        <end position="49"/>
    </location>
</feature>
<feature type="domain" description="Amino acid transporter transmembrane" evidence="9">
    <location>
        <begin position="136"/>
        <end position="222"/>
    </location>
</feature>
<keyword evidence="6 8" id="KW-0472">Membrane</keyword>
<proteinExistence type="evidence at protein level"/>
<feature type="transmembrane region" description="Helical" evidence="8">
    <location>
        <begin position="249"/>
        <end position="271"/>
    </location>
</feature>
<dbReference type="SMR" id="F4KCA4"/>
<evidence type="ECO:0000256" key="4">
    <source>
        <dbReference type="ARBA" id="ARBA00022970"/>
    </source>
</evidence>
<feature type="transmembrane region" description="Helical" evidence="8">
    <location>
        <begin position="324"/>
        <end position="348"/>
    </location>
</feature>
<evidence type="ECO:0000256" key="3">
    <source>
        <dbReference type="ARBA" id="ARBA00022692"/>
    </source>
</evidence>
<reference evidence="12" key="2">
    <citation type="journal article" date="2017" name="Plant J.">
        <title>Araport11: a complete reannotation of the Arabidopsis thaliana reference genome.</title>
        <authorList>
            <person name="Cheng C.Y."/>
            <person name="Krishnakumar V."/>
            <person name="Chan A.P."/>
            <person name="Thibaud-Nissen F."/>
            <person name="Schobel S."/>
            <person name="Town C.D."/>
        </authorList>
    </citation>
    <scope>GENOME REANNOTATION</scope>
    <source>
        <strain evidence="12">cv. Columbia</strain>
    </source>
</reference>
<dbReference type="Araport" id="AT5G02170"/>
<feature type="transmembrane region" description="Helical" evidence="8">
    <location>
        <begin position="226"/>
        <end position="244"/>
    </location>
</feature>
<dbReference type="Proteomes" id="UP000006548">
    <property type="component" value="Chromosome 5"/>
</dbReference>